<feature type="binding site" evidence="6">
    <location>
        <position position="107"/>
    </location>
    <ligand>
        <name>FMN</name>
        <dbReference type="ChEBI" id="CHEBI:58210"/>
    </ligand>
</feature>
<keyword evidence="9" id="KW-1185">Reference proteome</keyword>
<accession>A0A255G4S0</accession>
<dbReference type="Pfam" id="PF00296">
    <property type="entry name" value="Bac_luciferase"/>
    <property type="match status" value="1"/>
</dbReference>
<proteinExistence type="inferred from homology"/>
<reference evidence="8 9" key="1">
    <citation type="submission" date="2017-07" db="EMBL/GenBank/DDBJ databases">
        <title>Draft whole genome sequences of clinical Proprionibacteriaceae strains.</title>
        <authorList>
            <person name="Bernier A.-M."/>
            <person name="Bernard K."/>
            <person name="Domingo M.-C."/>
        </authorList>
    </citation>
    <scope>NUCLEOTIDE SEQUENCE [LARGE SCALE GENOMIC DNA]</scope>
    <source>
        <strain evidence="8 9">NML 030167</strain>
    </source>
</reference>
<dbReference type="InterPro" id="IPR011251">
    <property type="entry name" value="Luciferase-like_dom"/>
</dbReference>
<organism evidence="8 9">
    <name type="scientific">Enemella evansiae</name>
    <dbReference type="NCBI Taxonomy" id="2016499"/>
    <lineage>
        <taxon>Bacteria</taxon>
        <taxon>Bacillati</taxon>
        <taxon>Actinomycetota</taxon>
        <taxon>Actinomycetes</taxon>
        <taxon>Propionibacteriales</taxon>
        <taxon>Propionibacteriaceae</taxon>
        <taxon>Enemella</taxon>
    </lineage>
</organism>
<dbReference type="PANTHER" id="PTHR30011:SF16">
    <property type="entry name" value="C2H2 FINGER DOMAIN TRANSCRIPTION FACTOR (EUROFUNG)-RELATED"/>
    <property type="match status" value="1"/>
</dbReference>
<evidence type="ECO:0000313" key="9">
    <source>
        <dbReference type="Proteomes" id="UP000215896"/>
    </source>
</evidence>
<dbReference type="InterPro" id="IPR051260">
    <property type="entry name" value="Diverse_substr_monoxygenases"/>
</dbReference>
<comment type="similarity">
    <text evidence="5">Belongs to the NtaA/SnaA/DszA monooxygenase family.</text>
</comment>
<protein>
    <submittedName>
        <fullName evidence="8">FMNH2-dependent monooxygenase</fullName>
    </submittedName>
</protein>
<keyword evidence="2 6" id="KW-0288">FMN</keyword>
<keyword evidence="4 8" id="KW-0503">Monooxygenase</keyword>
<evidence type="ECO:0000256" key="4">
    <source>
        <dbReference type="ARBA" id="ARBA00023033"/>
    </source>
</evidence>
<evidence type="ECO:0000313" key="8">
    <source>
        <dbReference type="EMBL" id="OYO07844.1"/>
    </source>
</evidence>
<comment type="caution">
    <text evidence="8">The sequence shown here is derived from an EMBL/GenBank/DDBJ whole genome shotgun (WGS) entry which is preliminary data.</text>
</comment>
<evidence type="ECO:0000256" key="3">
    <source>
        <dbReference type="ARBA" id="ARBA00023002"/>
    </source>
</evidence>
<dbReference type="SUPFAM" id="SSF51679">
    <property type="entry name" value="Bacterial luciferase-like"/>
    <property type="match status" value="1"/>
</dbReference>
<evidence type="ECO:0000256" key="6">
    <source>
        <dbReference type="PIRSR" id="PIRSR000337-1"/>
    </source>
</evidence>
<dbReference type="GO" id="GO:0016705">
    <property type="term" value="F:oxidoreductase activity, acting on paired donors, with incorporation or reduction of molecular oxygen"/>
    <property type="evidence" value="ECO:0007669"/>
    <property type="project" value="InterPro"/>
</dbReference>
<dbReference type="EMBL" id="NMVO01000019">
    <property type="protein sequence ID" value="OYO07844.1"/>
    <property type="molecule type" value="Genomic_DNA"/>
</dbReference>
<dbReference type="PANTHER" id="PTHR30011">
    <property type="entry name" value="ALKANESULFONATE MONOOXYGENASE-RELATED"/>
    <property type="match status" value="1"/>
</dbReference>
<feature type="binding site" evidence="6">
    <location>
        <position position="63"/>
    </location>
    <ligand>
        <name>FMN</name>
        <dbReference type="ChEBI" id="CHEBI:58210"/>
    </ligand>
</feature>
<keyword evidence="1 6" id="KW-0285">Flavoprotein</keyword>
<name>A0A255G4S0_9ACTN</name>
<gene>
    <name evidence="8" type="ORF">CGZ94_20440</name>
</gene>
<keyword evidence="3" id="KW-0560">Oxidoreductase</keyword>
<dbReference type="GO" id="GO:0004497">
    <property type="term" value="F:monooxygenase activity"/>
    <property type="evidence" value="ECO:0007669"/>
    <property type="project" value="UniProtKB-KW"/>
</dbReference>
<dbReference type="Proteomes" id="UP000215896">
    <property type="component" value="Unassembled WGS sequence"/>
</dbReference>
<sequence length="386" mass="42079">MSTIGTPGTAPLQIAVALDGAGWHPAAWRLPQARPGDLFGARYWTDLVTEAERGGVDLVTFEDALRLQSHDRFTPDRRTDEVRGRLDAVLVATRVAPVTDRIGLLPTVVTSLTEPFHAAKAIATLDHISHGRAGVRVQVGGRRDELGHLGRDRPTSIEELFAEAGDYVEVLRRLWDSWEDDAEIRDVATGRFIDRNKLHHIDFSGATFSVKGPSITPRPPQGQPLVGALGHVPVAYRLIAQAADLAFVTPQDAVAAAAIVDELEAEQPVRAPTVFADLLVLLEDTPQTARAALDELDSANGEPLTSDALIVADTPTAVADLIEDWRAAGIDGVRLRPARLPRDLDRITSELLPLLRRRGLHRGIEEPVTLRERLGLIRPANRYALT</sequence>
<evidence type="ECO:0000256" key="5">
    <source>
        <dbReference type="ARBA" id="ARBA00033748"/>
    </source>
</evidence>
<dbReference type="OrthoDB" id="4437611at2"/>
<dbReference type="PIRSF" id="PIRSF000337">
    <property type="entry name" value="NTA_MOA"/>
    <property type="match status" value="1"/>
</dbReference>
<dbReference type="InterPro" id="IPR036661">
    <property type="entry name" value="Luciferase-like_sf"/>
</dbReference>
<dbReference type="Gene3D" id="3.20.20.30">
    <property type="entry name" value="Luciferase-like domain"/>
    <property type="match status" value="1"/>
</dbReference>
<evidence type="ECO:0000256" key="2">
    <source>
        <dbReference type="ARBA" id="ARBA00022643"/>
    </source>
</evidence>
<feature type="domain" description="Luciferase-like" evidence="7">
    <location>
        <begin position="33"/>
        <end position="294"/>
    </location>
</feature>
<dbReference type="InterPro" id="IPR016215">
    <property type="entry name" value="NTA_MOA"/>
</dbReference>
<evidence type="ECO:0000259" key="7">
    <source>
        <dbReference type="Pfam" id="PF00296"/>
    </source>
</evidence>
<dbReference type="RefSeq" id="WP_094407173.1">
    <property type="nucleotide sequence ID" value="NZ_NMVO01000019.1"/>
</dbReference>
<dbReference type="AlphaFoldDB" id="A0A255G4S0"/>
<evidence type="ECO:0000256" key="1">
    <source>
        <dbReference type="ARBA" id="ARBA00022630"/>
    </source>
</evidence>